<comment type="caution">
    <text evidence="13">The sequence shown here is derived from an EMBL/GenBank/DDBJ whole genome shotgun (WGS) entry which is preliminary data.</text>
</comment>
<dbReference type="NCBIfam" id="NF003739">
    <property type="entry name" value="PRK05335.1"/>
    <property type="match status" value="1"/>
</dbReference>
<comment type="catalytic activity">
    <reaction evidence="11">
        <text>uridine(54) in tRNA + (6R)-5,10-methylene-5,6,7,8-tetrahydrofolate + NADPH + H(+) = 5-methyluridine(54) in tRNA + (6S)-5,6,7,8-tetrahydrofolate + NADP(+)</text>
        <dbReference type="Rhea" id="RHEA:62372"/>
        <dbReference type="Rhea" id="RHEA-COMP:10167"/>
        <dbReference type="Rhea" id="RHEA-COMP:10193"/>
        <dbReference type="ChEBI" id="CHEBI:15378"/>
        <dbReference type="ChEBI" id="CHEBI:15636"/>
        <dbReference type="ChEBI" id="CHEBI:57453"/>
        <dbReference type="ChEBI" id="CHEBI:57783"/>
        <dbReference type="ChEBI" id="CHEBI:58349"/>
        <dbReference type="ChEBI" id="CHEBI:65315"/>
        <dbReference type="ChEBI" id="CHEBI:74447"/>
        <dbReference type="EC" id="2.1.1.74"/>
    </reaction>
</comment>
<protein>
    <recommendedName>
        <fullName evidence="11">Methylenetetrahydrofolate--tRNA-(uracil-5-)-methyltransferase TrmFO</fullName>
        <ecNumber evidence="11">2.1.1.74</ecNumber>
    </recommendedName>
    <alternativeName>
        <fullName evidence="11">Folate-dependent tRNA (uracil-5-)-methyltransferase</fullName>
    </alternativeName>
    <alternativeName>
        <fullName evidence="11">Folate-dependent tRNA(M-5-U54)-methyltransferase</fullName>
    </alternativeName>
</protein>
<evidence type="ECO:0000256" key="11">
    <source>
        <dbReference type="HAMAP-Rule" id="MF_01037"/>
    </source>
</evidence>
<evidence type="ECO:0000313" key="14">
    <source>
        <dbReference type="Proteomes" id="UP000704176"/>
    </source>
</evidence>
<comment type="similarity">
    <text evidence="11">Belongs to the MnmG family. TrmFO subfamily.</text>
</comment>
<evidence type="ECO:0000256" key="3">
    <source>
        <dbReference type="ARBA" id="ARBA00022490"/>
    </source>
</evidence>
<dbReference type="PANTHER" id="PTHR11806">
    <property type="entry name" value="GLUCOSE INHIBITED DIVISION PROTEIN A"/>
    <property type="match status" value="1"/>
</dbReference>
<evidence type="ECO:0000259" key="12">
    <source>
        <dbReference type="Pfam" id="PF01134"/>
    </source>
</evidence>
<keyword evidence="3 11" id="KW-0963">Cytoplasm</keyword>
<dbReference type="EC" id="2.1.1.74" evidence="11"/>
<dbReference type="PROSITE" id="PS01281">
    <property type="entry name" value="GIDA_2"/>
    <property type="match status" value="1"/>
</dbReference>
<dbReference type="EMBL" id="JAIRBM010000001">
    <property type="protein sequence ID" value="MBZ6074797.1"/>
    <property type="molecule type" value="Genomic_DNA"/>
</dbReference>
<evidence type="ECO:0000256" key="9">
    <source>
        <dbReference type="ARBA" id="ARBA00022857"/>
    </source>
</evidence>
<dbReference type="NCBIfam" id="TIGR00137">
    <property type="entry name" value="gid_trmFO"/>
    <property type="match status" value="1"/>
</dbReference>
<organism evidence="13 14">
    <name type="scientific">Microvirga puerhi</name>
    <dbReference type="NCBI Taxonomy" id="2876078"/>
    <lineage>
        <taxon>Bacteria</taxon>
        <taxon>Pseudomonadati</taxon>
        <taxon>Pseudomonadota</taxon>
        <taxon>Alphaproteobacteria</taxon>
        <taxon>Hyphomicrobiales</taxon>
        <taxon>Methylobacteriaceae</taxon>
        <taxon>Microvirga</taxon>
    </lineage>
</organism>
<reference evidence="13 14" key="1">
    <citation type="submission" date="2021-09" db="EMBL/GenBank/DDBJ databases">
        <title>The complete genome sequence of a new microorganism.</title>
        <authorList>
            <person name="Zi Z."/>
        </authorList>
    </citation>
    <scope>NUCLEOTIDE SEQUENCE [LARGE SCALE GENOMIC DNA]</scope>
    <source>
        <strain evidence="13 14">WGZ8</strain>
    </source>
</reference>
<comment type="subcellular location">
    <subcellularLocation>
        <location evidence="11">Cytoplasm</location>
    </subcellularLocation>
</comment>
<comment type="cofactor">
    <cofactor evidence="1 11">
        <name>FAD</name>
        <dbReference type="ChEBI" id="CHEBI:57692"/>
    </cofactor>
</comment>
<feature type="domain" description="MnmG N-terminal" evidence="12">
    <location>
        <begin position="7"/>
        <end position="377"/>
    </location>
</feature>
<dbReference type="InterPro" id="IPR004417">
    <property type="entry name" value="TrmFO"/>
</dbReference>
<keyword evidence="14" id="KW-1185">Reference proteome</keyword>
<gene>
    <name evidence="11 13" type="primary">trmFO</name>
    <name evidence="13" type="ORF">K9B37_00585</name>
</gene>
<dbReference type="HAMAP" id="MF_01037">
    <property type="entry name" value="TrmFO"/>
    <property type="match status" value="1"/>
</dbReference>
<comment type="function">
    <text evidence="11">Catalyzes the folate-dependent formation of 5-methyl-uridine at position 54 (M-5-U54) in all tRNAs.</text>
</comment>
<dbReference type="InterPro" id="IPR036188">
    <property type="entry name" value="FAD/NAD-bd_sf"/>
</dbReference>
<keyword evidence="9 11" id="KW-0521">NADP</keyword>
<comment type="catalytic activity">
    <reaction evidence="11">
        <text>uridine(54) in tRNA + (6R)-5,10-methylene-5,6,7,8-tetrahydrofolate + NADH + H(+) = 5-methyluridine(54) in tRNA + (6S)-5,6,7,8-tetrahydrofolate + NAD(+)</text>
        <dbReference type="Rhea" id="RHEA:16873"/>
        <dbReference type="Rhea" id="RHEA-COMP:10167"/>
        <dbReference type="Rhea" id="RHEA-COMP:10193"/>
        <dbReference type="ChEBI" id="CHEBI:15378"/>
        <dbReference type="ChEBI" id="CHEBI:15636"/>
        <dbReference type="ChEBI" id="CHEBI:57453"/>
        <dbReference type="ChEBI" id="CHEBI:57540"/>
        <dbReference type="ChEBI" id="CHEBI:57945"/>
        <dbReference type="ChEBI" id="CHEBI:65315"/>
        <dbReference type="ChEBI" id="CHEBI:74447"/>
        <dbReference type="EC" id="2.1.1.74"/>
    </reaction>
</comment>
<evidence type="ECO:0000256" key="6">
    <source>
        <dbReference type="ARBA" id="ARBA00022679"/>
    </source>
</evidence>
<dbReference type="PANTHER" id="PTHR11806:SF2">
    <property type="entry name" value="METHYLENETETRAHYDROFOLATE--TRNA-(URACIL-5-)-METHYLTRANSFERASE TRMFO"/>
    <property type="match status" value="1"/>
</dbReference>
<evidence type="ECO:0000256" key="2">
    <source>
        <dbReference type="ARBA" id="ARBA00003717"/>
    </source>
</evidence>
<keyword evidence="10 11" id="KW-0520">NAD</keyword>
<dbReference type="Proteomes" id="UP000704176">
    <property type="component" value="Unassembled WGS sequence"/>
</dbReference>
<dbReference type="RefSeq" id="WP_224310855.1">
    <property type="nucleotide sequence ID" value="NZ_JAIRBM010000001.1"/>
</dbReference>
<evidence type="ECO:0000256" key="1">
    <source>
        <dbReference type="ARBA" id="ARBA00001974"/>
    </source>
</evidence>
<dbReference type="InterPro" id="IPR020595">
    <property type="entry name" value="MnmG-rel_CS"/>
</dbReference>
<keyword evidence="4 11" id="KW-0489">Methyltransferase</keyword>
<sequence>MSKLQPIHVVGGGLAGSEASWQIAQAGVPVVLHEMRPVRGTDAHKTDGLAELVCSNSFRSDDAETNAVGLLHQEMRSLGSLIMAKGDAHQVPAGGALAVDRDGFSDAVTGALEAHPLVTIERGEIAGLPPEDWSSVIVATGPLTSPALAEAVLSLTGEKELAFFDAIAPIVYRESINMDVAWFQSRYDKVGPGGTGKDYINCPMTKEQYEAFVDALLTGDKTEFKDWENTPYFDGCLPIEVMAERGRETLRHGPMKPVGLTDPRNPDVKPYAIVQLRQDNALGTLFNMVGFQTKLKYGAQTGIFRMIPGLENAEFARLGGIHRNTYLNSPKLLDPTLRLQAMPRLRFAGQITGCEGYVESAAIGLMTGRFAAAERLGRALPPLPATTALGALINHITGGHIETIDEGPRSFQPMNVNFGLFPPITFTAKDENGKRLRGPAKTIAKKRALTDRARADLAAWKAGQDMPAAAE</sequence>
<proteinExistence type="inferred from homology"/>
<feature type="binding site" evidence="11">
    <location>
        <begin position="11"/>
        <end position="16"/>
    </location>
    <ligand>
        <name>FAD</name>
        <dbReference type="ChEBI" id="CHEBI:57692"/>
    </ligand>
</feature>
<dbReference type="Pfam" id="PF01134">
    <property type="entry name" value="GIDA"/>
    <property type="match status" value="1"/>
</dbReference>
<evidence type="ECO:0000256" key="5">
    <source>
        <dbReference type="ARBA" id="ARBA00022630"/>
    </source>
</evidence>
<dbReference type="InterPro" id="IPR002218">
    <property type="entry name" value="MnmG-rel"/>
</dbReference>
<evidence type="ECO:0000313" key="13">
    <source>
        <dbReference type="EMBL" id="MBZ6074797.1"/>
    </source>
</evidence>
<evidence type="ECO:0000256" key="10">
    <source>
        <dbReference type="ARBA" id="ARBA00023027"/>
    </source>
</evidence>
<name>A0ABS7VIF0_9HYPH</name>
<keyword evidence="6 11" id="KW-0808">Transferase</keyword>
<evidence type="ECO:0000256" key="7">
    <source>
        <dbReference type="ARBA" id="ARBA00022694"/>
    </source>
</evidence>
<keyword evidence="8 11" id="KW-0274">FAD</keyword>
<dbReference type="SUPFAM" id="SSF51905">
    <property type="entry name" value="FAD/NAD(P)-binding domain"/>
    <property type="match status" value="1"/>
</dbReference>
<keyword evidence="7 11" id="KW-0819">tRNA processing</keyword>
<evidence type="ECO:0000256" key="8">
    <source>
        <dbReference type="ARBA" id="ARBA00022827"/>
    </source>
</evidence>
<accession>A0ABS7VIF0</accession>
<evidence type="ECO:0000256" key="4">
    <source>
        <dbReference type="ARBA" id="ARBA00022603"/>
    </source>
</evidence>
<comment type="function">
    <text evidence="2">NAD-binding protein involved in the addition of a carboxymethylaminomethyl (cmnm) group at the wobble position (U34) of certain tRNAs, forming tRNA-cmnm(5)s(2)U34.</text>
</comment>
<keyword evidence="5 11" id="KW-0285">Flavoprotein</keyword>
<dbReference type="InterPro" id="IPR040131">
    <property type="entry name" value="MnmG_N"/>
</dbReference>
<dbReference type="Gene3D" id="3.50.50.60">
    <property type="entry name" value="FAD/NAD(P)-binding domain"/>
    <property type="match status" value="2"/>
</dbReference>